<reference evidence="6 7" key="1">
    <citation type="journal article" date="2013" name="ISME J.">
        <title>A metabolic model for members of the genus Tetrasphaera involved in enhanced biological phosphorus removal.</title>
        <authorList>
            <person name="Kristiansen R."/>
            <person name="Nguyen H.T.T."/>
            <person name="Saunders A.M."/>
            <person name="Nielsen J.L."/>
            <person name="Wimmer R."/>
            <person name="Le V.Q."/>
            <person name="McIlroy S.J."/>
            <person name="Petrovski S."/>
            <person name="Seviour R.J."/>
            <person name="Calteau A."/>
            <person name="Nielsen K.L."/>
            <person name="Nielsen P.H."/>
        </authorList>
    </citation>
    <scope>NUCLEOTIDE SEQUENCE [LARGE SCALE GENOMIC DNA]</scope>
    <source>
        <strain evidence="6 7">T1-X7</strain>
    </source>
</reference>
<dbReference type="Gene3D" id="3.40.605.10">
    <property type="entry name" value="Aldehyde Dehydrogenase, Chain A, domain 1"/>
    <property type="match status" value="1"/>
</dbReference>
<proteinExistence type="inferred from homology"/>
<dbReference type="InterPro" id="IPR016162">
    <property type="entry name" value="Ald_DH_N"/>
</dbReference>
<protein>
    <submittedName>
        <fullName evidence="6">Putative dehydrogenase (Putative aldehyde dehydrogenase)</fullName>
        <ecNumber evidence="6">1.2.1.-</ecNumber>
    </submittedName>
</protein>
<dbReference type="EMBL" id="CAJB01000414">
    <property type="protein sequence ID" value="CCH80225.1"/>
    <property type="molecule type" value="Genomic_DNA"/>
</dbReference>
<dbReference type="AlphaFoldDB" id="A0A077M882"/>
<feature type="domain" description="Aldehyde dehydrogenase" evidence="5">
    <location>
        <begin position="17"/>
        <end position="349"/>
    </location>
</feature>
<dbReference type="RefSeq" id="WP_200901121.1">
    <property type="nucleotide sequence ID" value="NZ_HF570958.1"/>
</dbReference>
<dbReference type="PANTHER" id="PTHR42991">
    <property type="entry name" value="ALDEHYDE DEHYDROGENASE"/>
    <property type="match status" value="1"/>
</dbReference>
<dbReference type="InterPro" id="IPR016161">
    <property type="entry name" value="Ald_DH/histidinol_DH"/>
</dbReference>
<accession>A0A077M882</accession>
<evidence type="ECO:0000256" key="4">
    <source>
        <dbReference type="RuleBase" id="RU003345"/>
    </source>
</evidence>
<dbReference type="Pfam" id="PF00171">
    <property type="entry name" value="Aldedh"/>
    <property type="match status" value="1"/>
</dbReference>
<dbReference type="SUPFAM" id="SSF53720">
    <property type="entry name" value="ALDH-like"/>
    <property type="match status" value="1"/>
</dbReference>
<evidence type="ECO:0000256" key="1">
    <source>
        <dbReference type="ARBA" id="ARBA00009986"/>
    </source>
</evidence>
<organism evidence="6 7">
    <name type="scientific">Nostocoides japonicum T1-X7</name>
    <dbReference type="NCBI Taxonomy" id="1194083"/>
    <lineage>
        <taxon>Bacteria</taxon>
        <taxon>Bacillati</taxon>
        <taxon>Actinomycetota</taxon>
        <taxon>Actinomycetes</taxon>
        <taxon>Micrococcales</taxon>
        <taxon>Intrasporangiaceae</taxon>
        <taxon>Nostocoides</taxon>
    </lineage>
</organism>
<dbReference type="EC" id="1.2.1.-" evidence="6"/>
<dbReference type="InterPro" id="IPR015590">
    <property type="entry name" value="Aldehyde_DH_dom"/>
</dbReference>
<dbReference type="Proteomes" id="UP000035721">
    <property type="component" value="Unassembled WGS sequence"/>
</dbReference>
<name>A0A077M882_9MICO</name>
<dbReference type="STRING" id="1194083.BN12_80016"/>
<evidence type="ECO:0000313" key="6">
    <source>
        <dbReference type="EMBL" id="CCH80225.1"/>
    </source>
</evidence>
<keyword evidence="2 4" id="KW-0560">Oxidoreductase</keyword>
<dbReference type="InterPro" id="IPR016163">
    <property type="entry name" value="Ald_DH_C"/>
</dbReference>
<keyword evidence="7" id="KW-1185">Reference proteome</keyword>
<dbReference type="InterPro" id="IPR051020">
    <property type="entry name" value="ALDH-related_metabolic_enz"/>
</dbReference>
<evidence type="ECO:0000256" key="3">
    <source>
        <dbReference type="PROSITE-ProRule" id="PRU10007"/>
    </source>
</evidence>
<dbReference type="Gene3D" id="3.40.309.10">
    <property type="entry name" value="Aldehyde Dehydrogenase, Chain A, domain 2"/>
    <property type="match status" value="1"/>
</dbReference>
<dbReference type="GO" id="GO:0008911">
    <property type="term" value="F:lactaldehyde dehydrogenase (NAD+) activity"/>
    <property type="evidence" value="ECO:0007669"/>
    <property type="project" value="TreeGrafter"/>
</dbReference>
<dbReference type="InterPro" id="IPR029510">
    <property type="entry name" value="Ald_DH_CS_GLU"/>
</dbReference>
<evidence type="ECO:0000256" key="2">
    <source>
        <dbReference type="ARBA" id="ARBA00023002"/>
    </source>
</evidence>
<gene>
    <name evidence="6" type="ORF">BN12_80016</name>
</gene>
<comment type="caution">
    <text evidence="6">The sequence shown here is derived from an EMBL/GenBank/DDBJ whole genome shotgun (WGS) entry which is preliminary data.</text>
</comment>
<dbReference type="PROSITE" id="PS00687">
    <property type="entry name" value="ALDEHYDE_DEHYDR_GLU"/>
    <property type="match status" value="1"/>
</dbReference>
<comment type="similarity">
    <text evidence="1 4">Belongs to the aldehyde dehydrogenase family.</text>
</comment>
<sequence>MRRCRSAASERGFGRIGWFSREPLGVVAAISSFNDPLNLVAHKVAPALLAGAPIVLKPSDQTPFSALNLAEVLLDAGVPAGRVSVLCGGGDIGAALVAHPDVSVVSFTGGTRTADSIARAAGVKKLLMELGGNNATIVCADADLDLAVEGIVSGAFGTAGQNCLSVQRVYVERDVFDEVLDRVAAGAGALVVGSKQDPATDVGPLVSVAAAERLAELVESTVSDGARLVTGGRREGSFYRPTVLTGVAPRAAILEEELFGPVVMIEPVEDVDEAIERANDCSFALQAGVFTRSLDTATRVSRRLVVGAVLVNDTSDFRLDAMPFGGFKRSGIGREGIRSAVLDLTAPKCVLVRT</sequence>
<dbReference type="PANTHER" id="PTHR42991:SF1">
    <property type="entry name" value="ALDEHYDE DEHYDROGENASE"/>
    <property type="match status" value="1"/>
</dbReference>
<feature type="active site" evidence="3">
    <location>
        <position position="129"/>
    </location>
</feature>
<evidence type="ECO:0000313" key="7">
    <source>
        <dbReference type="Proteomes" id="UP000035721"/>
    </source>
</evidence>
<dbReference type="FunFam" id="3.40.309.10:FF:000009">
    <property type="entry name" value="Aldehyde dehydrogenase A"/>
    <property type="match status" value="1"/>
</dbReference>
<evidence type="ECO:0000259" key="5">
    <source>
        <dbReference type="Pfam" id="PF00171"/>
    </source>
</evidence>